<feature type="binding site" evidence="12">
    <location>
        <begin position="230"/>
        <end position="232"/>
    </location>
    <ligand>
        <name>L-serine</name>
        <dbReference type="ChEBI" id="CHEBI:33384"/>
    </ligand>
</feature>
<evidence type="ECO:0000256" key="1">
    <source>
        <dbReference type="ARBA" id="ARBA00004496"/>
    </source>
</evidence>
<keyword evidence="9 12" id="KW-0030">Aminoacyl-tRNA synthetase</keyword>
<dbReference type="InterPro" id="IPR002317">
    <property type="entry name" value="Ser-tRNA-ligase_type_1"/>
</dbReference>
<name>A0A9D1EZS8_9BACT</name>
<evidence type="ECO:0000256" key="9">
    <source>
        <dbReference type="ARBA" id="ARBA00023146"/>
    </source>
</evidence>
<feature type="binding site" evidence="13">
    <location>
        <position position="382"/>
    </location>
    <ligand>
        <name>L-serine</name>
        <dbReference type="ChEBI" id="CHEBI:33384"/>
    </ligand>
</feature>
<dbReference type="EMBL" id="DVIU01000197">
    <property type="protein sequence ID" value="HIS36940.1"/>
    <property type="molecule type" value="Genomic_DNA"/>
</dbReference>
<evidence type="ECO:0000256" key="14">
    <source>
        <dbReference type="PIRSR" id="PIRSR001529-2"/>
    </source>
</evidence>
<evidence type="ECO:0000256" key="2">
    <source>
        <dbReference type="ARBA" id="ARBA00005045"/>
    </source>
</evidence>
<comment type="catalytic activity">
    <reaction evidence="11 12">
        <text>tRNA(Ser) + L-serine + ATP = L-seryl-tRNA(Ser) + AMP + diphosphate + H(+)</text>
        <dbReference type="Rhea" id="RHEA:12292"/>
        <dbReference type="Rhea" id="RHEA-COMP:9669"/>
        <dbReference type="Rhea" id="RHEA-COMP:9703"/>
        <dbReference type="ChEBI" id="CHEBI:15378"/>
        <dbReference type="ChEBI" id="CHEBI:30616"/>
        <dbReference type="ChEBI" id="CHEBI:33019"/>
        <dbReference type="ChEBI" id="CHEBI:33384"/>
        <dbReference type="ChEBI" id="CHEBI:78442"/>
        <dbReference type="ChEBI" id="CHEBI:78533"/>
        <dbReference type="ChEBI" id="CHEBI:456215"/>
        <dbReference type="EC" id="6.1.1.11"/>
    </reaction>
</comment>
<dbReference type="GO" id="GO:0005737">
    <property type="term" value="C:cytoplasm"/>
    <property type="evidence" value="ECO:0007669"/>
    <property type="project" value="UniProtKB-SubCell"/>
</dbReference>
<dbReference type="HAMAP" id="MF_00176">
    <property type="entry name" value="Ser_tRNA_synth_type1"/>
    <property type="match status" value="1"/>
</dbReference>
<evidence type="ECO:0000256" key="5">
    <source>
        <dbReference type="ARBA" id="ARBA00022598"/>
    </source>
</evidence>
<dbReference type="Pfam" id="PF00587">
    <property type="entry name" value="tRNA-synt_2b"/>
    <property type="match status" value="1"/>
</dbReference>
<comment type="caution">
    <text evidence="17">The sequence shown here is derived from an EMBL/GenBank/DDBJ whole genome shotgun (WGS) entry which is preliminary data.</text>
</comment>
<dbReference type="PIRSF" id="PIRSF001529">
    <property type="entry name" value="Ser-tRNA-synth_IIa"/>
    <property type="match status" value="1"/>
</dbReference>
<keyword evidence="4 12" id="KW-0963">Cytoplasm</keyword>
<evidence type="ECO:0000256" key="10">
    <source>
        <dbReference type="ARBA" id="ARBA00047929"/>
    </source>
</evidence>
<dbReference type="GO" id="GO:0006434">
    <property type="term" value="P:seryl-tRNA aminoacylation"/>
    <property type="evidence" value="ECO:0007669"/>
    <property type="project" value="UniProtKB-UniRule"/>
</dbReference>
<evidence type="ECO:0000256" key="15">
    <source>
        <dbReference type="SAM" id="Coils"/>
    </source>
</evidence>
<dbReference type="GO" id="GO:0016260">
    <property type="term" value="P:selenocysteine biosynthetic process"/>
    <property type="evidence" value="ECO:0007669"/>
    <property type="project" value="UniProtKB-UniRule"/>
</dbReference>
<dbReference type="PROSITE" id="PS50862">
    <property type="entry name" value="AA_TRNA_LIGASE_II"/>
    <property type="match status" value="1"/>
</dbReference>
<feature type="binding site" evidence="12 13">
    <location>
        <position position="284"/>
    </location>
    <ligand>
        <name>L-serine</name>
        <dbReference type="ChEBI" id="CHEBI:33384"/>
    </ligand>
</feature>
<dbReference type="InterPro" id="IPR015866">
    <property type="entry name" value="Ser-tRNA-synth_1_N"/>
</dbReference>
<comment type="subcellular location">
    <subcellularLocation>
        <location evidence="1 12">Cytoplasm</location>
    </subcellularLocation>
</comment>
<evidence type="ECO:0000256" key="12">
    <source>
        <dbReference type="HAMAP-Rule" id="MF_00176"/>
    </source>
</evidence>
<dbReference type="AlphaFoldDB" id="A0A9D1EZS8"/>
<dbReference type="InterPro" id="IPR010978">
    <property type="entry name" value="tRNA-bd_arm"/>
</dbReference>
<comment type="domain">
    <text evidence="12">Consists of two distinct domains, a catalytic core and a N-terminal extension that is involved in tRNA binding.</text>
</comment>
<dbReference type="EC" id="6.1.1.11" evidence="12"/>
<dbReference type="GO" id="GO:0004828">
    <property type="term" value="F:serine-tRNA ligase activity"/>
    <property type="evidence" value="ECO:0007669"/>
    <property type="project" value="UniProtKB-UniRule"/>
</dbReference>
<evidence type="ECO:0000313" key="18">
    <source>
        <dbReference type="Proteomes" id="UP000823928"/>
    </source>
</evidence>
<dbReference type="PANTHER" id="PTHR43697">
    <property type="entry name" value="SERYL-TRNA SYNTHETASE"/>
    <property type="match status" value="1"/>
</dbReference>
<keyword evidence="6 12" id="KW-0547">Nucleotide-binding</keyword>
<reference evidence="17" key="2">
    <citation type="journal article" date="2021" name="PeerJ">
        <title>Extensive microbial diversity within the chicken gut microbiome revealed by metagenomics and culture.</title>
        <authorList>
            <person name="Gilroy R."/>
            <person name="Ravi A."/>
            <person name="Getino M."/>
            <person name="Pursley I."/>
            <person name="Horton D.L."/>
            <person name="Alikhan N.F."/>
            <person name="Baker D."/>
            <person name="Gharbi K."/>
            <person name="Hall N."/>
            <person name="Watson M."/>
            <person name="Adriaenssens E.M."/>
            <person name="Foster-Nyarko E."/>
            <person name="Jarju S."/>
            <person name="Secka A."/>
            <person name="Antonio M."/>
            <person name="Oren A."/>
            <person name="Chaudhuri R.R."/>
            <person name="La Ragione R."/>
            <person name="Hildebrand F."/>
            <person name="Pallen M.J."/>
        </authorList>
    </citation>
    <scope>NUCLEOTIDE SEQUENCE</scope>
    <source>
        <strain evidence="17">6276</strain>
    </source>
</reference>
<feature type="domain" description="Aminoacyl-transfer RNA synthetases class-II family profile" evidence="16">
    <location>
        <begin position="172"/>
        <end position="409"/>
    </location>
</feature>
<dbReference type="NCBIfam" id="TIGR00414">
    <property type="entry name" value="serS"/>
    <property type="match status" value="1"/>
</dbReference>
<dbReference type="Pfam" id="PF02403">
    <property type="entry name" value="Seryl_tRNA_N"/>
    <property type="match status" value="1"/>
</dbReference>
<keyword evidence="8 12" id="KW-0648">Protein biosynthesis</keyword>
<keyword evidence="5 12" id="KW-0436">Ligase</keyword>
<dbReference type="InterPro" id="IPR006195">
    <property type="entry name" value="aa-tRNA-synth_II"/>
</dbReference>
<comment type="similarity">
    <text evidence="3 12">Belongs to the class-II aminoacyl-tRNA synthetase family. Type-1 seryl-tRNA synthetase subfamily.</text>
</comment>
<keyword evidence="15" id="KW-0175">Coiled coil</keyword>
<dbReference type="Proteomes" id="UP000823928">
    <property type="component" value="Unassembled WGS sequence"/>
</dbReference>
<evidence type="ECO:0000313" key="17">
    <source>
        <dbReference type="EMBL" id="HIS36940.1"/>
    </source>
</evidence>
<keyword evidence="7 12" id="KW-0067">ATP-binding</keyword>
<comment type="pathway">
    <text evidence="2 12">Aminoacyl-tRNA biosynthesis; selenocysteinyl-tRNA(Sec) biosynthesis; L-seryl-tRNA(Sec) from L-serine and tRNA(Sec): step 1/1.</text>
</comment>
<dbReference type="PANTHER" id="PTHR43697:SF1">
    <property type="entry name" value="SERINE--TRNA LIGASE"/>
    <property type="match status" value="1"/>
</dbReference>
<evidence type="ECO:0000256" key="3">
    <source>
        <dbReference type="ARBA" id="ARBA00010728"/>
    </source>
</evidence>
<dbReference type="SUPFAM" id="SSF55681">
    <property type="entry name" value="Class II aaRS and biotin synthetases"/>
    <property type="match status" value="1"/>
</dbReference>
<dbReference type="InterPro" id="IPR002314">
    <property type="entry name" value="aa-tRNA-synt_IIb"/>
</dbReference>
<dbReference type="InterPro" id="IPR045864">
    <property type="entry name" value="aa-tRNA-synth_II/BPL/LPL"/>
</dbReference>
<dbReference type="InterPro" id="IPR033729">
    <property type="entry name" value="SerRS_core"/>
</dbReference>
<feature type="binding site" evidence="12">
    <location>
        <position position="384"/>
    </location>
    <ligand>
        <name>L-serine</name>
        <dbReference type="ChEBI" id="CHEBI:33384"/>
    </ligand>
</feature>
<dbReference type="Gene3D" id="3.30.930.10">
    <property type="entry name" value="Bira Bifunctional Protein, Domain 2"/>
    <property type="match status" value="1"/>
</dbReference>
<dbReference type="GO" id="GO:0005524">
    <property type="term" value="F:ATP binding"/>
    <property type="evidence" value="ECO:0007669"/>
    <property type="project" value="UniProtKB-UniRule"/>
</dbReference>
<feature type="binding site" evidence="12 14">
    <location>
        <begin position="348"/>
        <end position="351"/>
    </location>
    <ligand>
        <name>ATP</name>
        <dbReference type="ChEBI" id="CHEBI:30616"/>
    </ligand>
</feature>
<proteinExistence type="inferred from homology"/>
<comment type="function">
    <text evidence="12">Catalyzes the attachment of serine to tRNA(Ser). Is also able to aminoacylate tRNA(Sec) with serine, to form the misacylated tRNA L-seryl-tRNA(Sec), which will be further converted into selenocysteinyl-tRNA(Sec).</text>
</comment>
<dbReference type="Gene3D" id="1.10.287.40">
    <property type="entry name" value="Serine-tRNA synthetase, tRNA binding domain"/>
    <property type="match status" value="1"/>
</dbReference>
<dbReference type="InterPro" id="IPR042103">
    <property type="entry name" value="SerRS_1_N_sf"/>
</dbReference>
<reference evidence="17" key="1">
    <citation type="submission" date="2020-10" db="EMBL/GenBank/DDBJ databases">
        <authorList>
            <person name="Gilroy R."/>
        </authorList>
    </citation>
    <scope>NUCLEOTIDE SEQUENCE</scope>
    <source>
        <strain evidence="17">6276</strain>
    </source>
</reference>
<evidence type="ECO:0000256" key="6">
    <source>
        <dbReference type="ARBA" id="ARBA00022741"/>
    </source>
</evidence>
<accession>A0A9D1EZS8</accession>
<sequence>MLDIKLIRECPEKINELLKRRNPDLSIDEVIKIDEERRKIQTAADELRAKRKKDSQMIGELKKKGENTDAVQAEVKKIGDDIKEMEDKQSVLDEKQRDLLLHIPNIPDETTPIGTSEDDNVEVYKWGEPRKFDFEFKPHWDLCEEKGLVDFERGVKLSQSRFTLYRGKGAALERAIINFFLDYHCGEQGYEEILPPFMANAATMTGTGQLPKFAEDMYKCVDEDLYLIPTAEVPVTNIYAGEILSEDELPKYMTAYTPCFRREAGSAGKDTRGLIRVHQFNKVELVKLCTPQTSKDEHEKLTEDAEKMLQLLELPYRREALCTADIGFSANKCWDLEVWMPSYGTYKEISSCSNYGDYQARRANIRYRDKETGKVQFVHTINGSGLAVGRTFAAIVENYQQADGSIIIPEVLRKYTGFDKI</sequence>
<feature type="binding site" evidence="13">
    <location>
        <position position="230"/>
    </location>
    <ligand>
        <name>L-serine</name>
        <dbReference type="ChEBI" id="CHEBI:33384"/>
    </ligand>
</feature>
<organism evidence="17 18">
    <name type="scientific">Candidatus Scatousia excrementigallinarum</name>
    <dbReference type="NCBI Taxonomy" id="2840935"/>
    <lineage>
        <taxon>Bacteria</taxon>
        <taxon>Candidatus Scatousia</taxon>
    </lineage>
</organism>
<evidence type="ECO:0000256" key="11">
    <source>
        <dbReference type="ARBA" id="ARBA00048823"/>
    </source>
</evidence>
<evidence type="ECO:0000259" key="16">
    <source>
        <dbReference type="PROSITE" id="PS50862"/>
    </source>
</evidence>
<feature type="binding site" evidence="12">
    <location>
        <position position="277"/>
    </location>
    <ligand>
        <name>ATP</name>
        <dbReference type="ChEBI" id="CHEBI:30616"/>
    </ligand>
</feature>
<feature type="binding site" evidence="12 14">
    <location>
        <begin position="261"/>
        <end position="263"/>
    </location>
    <ligand>
        <name>ATP</name>
        <dbReference type="ChEBI" id="CHEBI:30616"/>
    </ligand>
</feature>
<feature type="binding site" evidence="14">
    <location>
        <begin position="277"/>
        <end position="280"/>
    </location>
    <ligand>
        <name>ATP</name>
        <dbReference type="ChEBI" id="CHEBI:30616"/>
    </ligand>
</feature>
<evidence type="ECO:0000256" key="8">
    <source>
        <dbReference type="ARBA" id="ARBA00022917"/>
    </source>
</evidence>
<dbReference type="PRINTS" id="PR00981">
    <property type="entry name" value="TRNASYNTHSER"/>
</dbReference>
<evidence type="ECO:0000256" key="13">
    <source>
        <dbReference type="PIRSR" id="PIRSR001529-1"/>
    </source>
</evidence>
<dbReference type="SUPFAM" id="SSF46589">
    <property type="entry name" value="tRNA-binding arm"/>
    <property type="match status" value="1"/>
</dbReference>
<dbReference type="CDD" id="cd00770">
    <property type="entry name" value="SerRS_core"/>
    <property type="match status" value="1"/>
</dbReference>
<evidence type="ECO:0000256" key="4">
    <source>
        <dbReference type="ARBA" id="ARBA00022490"/>
    </source>
</evidence>
<evidence type="ECO:0000256" key="7">
    <source>
        <dbReference type="ARBA" id="ARBA00022840"/>
    </source>
</evidence>
<comment type="subunit">
    <text evidence="12">Homodimer. The tRNA molecule binds across the dimer.</text>
</comment>
<comment type="catalytic activity">
    <reaction evidence="10 12">
        <text>tRNA(Sec) + L-serine + ATP = L-seryl-tRNA(Sec) + AMP + diphosphate + H(+)</text>
        <dbReference type="Rhea" id="RHEA:42580"/>
        <dbReference type="Rhea" id="RHEA-COMP:9742"/>
        <dbReference type="Rhea" id="RHEA-COMP:10128"/>
        <dbReference type="ChEBI" id="CHEBI:15378"/>
        <dbReference type="ChEBI" id="CHEBI:30616"/>
        <dbReference type="ChEBI" id="CHEBI:33019"/>
        <dbReference type="ChEBI" id="CHEBI:33384"/>
        <dbReference type="ChEBI" id="CHEBI:78442"/>
        <dbReference type="ChEBI" id="CHEBI:78533"/>
        <dbReference type="ChEBI" id="CHEBI:456215"/>
        <dbReference type="EC" id="6.1.1.11"/>
    </reaction>
</comment>
<protein>
    <recommendedName>
        <fullName evidence="12">Serine--tRNA ligase</fullName>
        <ecNumber evidence="12">6.1.1.11</ecNumber>
    </recommendedName>
    <alternativeName>
        <fullName evidence="12">Seryl-tRNA synthetase</fullName>
        <shortName evidence="12">SerRS</shortName>
    </alternativeName>
    <alternativeName>
        <fullName evidence="12">Seryl-tRNA(Ser/Sec) synthetase</fullName>
    </alternativeName>
</protein>
<gene>
    <name evidence="12 17" type="primary">serS</name>
    <name evidence="17" type="ORF">IAC10_09990</name>
</gene>
<feature type="binding site" evidence="13">
    <location>
        <position position="261"/>
    </location>
    <ligand>
        <name>L-serine</name>
        <dbReference type="ChEBI" id="CHEBI:33384"/>
    </ligand>
</feature>
<feature type="coiled-coil region" evidence="15">
    <location>
        <begin position="33"/>
        <end position="88"/>
    </location>
</feature>